<evidence type="ECO:0000313" key="8">
    <source>
        <dbReference type="EMBL" id="KAL2842896.1"/>
    </source>
</evidence>
<dbReference type="SUPFAM" id="SSF48403">
    <property type="entry name" value="Ankyrin repeat"/>
    <property type="match status" value="3"/>
</dbReference>
<dbReference type="Gene3D" id="3.30.60.90">
    <property type="match status" value="1"/>
</dbReference>
<keyword evidence="4" id="KW-0862">Zinc</keyword>
<evidence type="ECO:0000313" key="9">
    <source>
        <dbReference type="Proteomes" id="UP001610446"/>
    </source>
</evidence>
<dbReference type="InterPro" id="IPR002110">
    <property type="entry name" value="Ankyrin_rpt"/>
</dbReference>
<dbReference type="SMART" id="SM00248">
    <property type="entry name" value="ANK"/>
    <property type="match status" value="20"/>
</dbReference>
<comment type="caution">
    <text evidence="8">The sequence shown here is derived from an EMBL/GenBank/DDBJ whole genome shotgun (WGS) entry which is preliminary data.</text>
</comment>
<dbReference type="PANTHER" id="PTHR24198">
    <property type="entry name" value="ANKYRIN REPEAT AND PROTEIN KINASE DOMAIN-CONTAINING PROTEIN"/>
    <property type="match status" value="1"/>
</dbReference>
<organism evidence="8 9">
    <name type="scientific">Aspergillus pseudoustus</name>
    <dbReference type="NCBI Taxonomy" id="1810923"/>
    <lineage>
        <taxon>Eukaryota</taxon>
        <taxon>Fungi</taxon>
        <taxon>Dikarya</taxon>
        <taxon>Ascomycota</taxon>
        <taxon>Pezizomycotina</taxon>
        <taxon>Eurotiomycetes</taxon>
        <taxon>Eurotiomycetidae</taxon>
        <taxon>Eurotiales</taxon>
        <taxon>Aspergillaceae</taxon>
        <taxon>Aspergillus</taxon>
        <taxon>Aspergillus subgen. Nidulantes</taxon>
    </lineage>
</organism>
<keyword evidence="2" id="KW-0677">Repeat</keyword>
<dbReference type="SUPFAM" id="SSF57850">
    <property type="entry name" value="RING/U-box"/>
    <property type="match status" value="1"/>
</dbReference>
<feature type="repeat" description="ANK" evidence="6">
    <location>
        <begin position="1182"/>
        <end position="1214"/>
    </location>
</feature>
<proteinExistence type="predicted"/>
<keyword evidence="5 6" id="KW-0040">ANK repeat</keyword>
<accession>A0ABR4JSA8</accession>
<evidence type="ECO:0000256" key="6">
    <source>
        <dbReference type="PROSITE-ProRule" id="PRU00023"/>
    </source>
</evidence>
<feature type="repeat" description="ANK" evidence="6">
    <location>
        <begin position="1015"/>
        <end position="1043"/>
    </location>
</feature>
<dbReference type="Proteomes" id="UP001610446">
    <property type="component" value="Unassembled WGS sequence"/>
</dbReference>
<evidence type="ECO:0000256" key="7">
    <source>
        <dbReference type="SAM" id="MobiDB-lite"/>
    </source>
</evidence>
<feature type="repeat" description="ANK" evidence="6">
    <location>
        <begin position="1316"/>
        <end position="1348"/>
    </location>
</feature>
<keyword evidence="9" id="KW-1185">Reference proteome</keyword>
<feature type="repeat" description="ANK" evidence="6">
    <location>
        <begin position="1247"/>
        <end position="1281"/>
    </location>
</feature>
<keyword evidence="1" id="KW-0479">Metal-binding</keyword>
<name>A0ABR4JSA8_9EURO</name>
<evidence type="ECO:0000256" key="2">
    <source>
        <dbReference type="ARBA" id="ARBA00022737"/>
    </source>
</evidence>
<dbReference type="PROSITE" id="PS50088">
    <property type="entry name" value="ANK_REPEAT"/>
    <property type="match status" value="8"/>
</dbReference>
<feature type="region of interest" description="Disordered" evidence="7">
    <location>
        <begin position="1642"/>
        <end position="1667"/>
    </location>
</feature>
<dbReference type="PANTHER" id="PTHR24198:SF165">
    <property type="entry name" value="ANKYRIN REPEAT-CONTAINING PROTEIN-RELATED"/>
    <property type="match status" value="1"/>
</dbReference>
<dbReference type="InterPro" id="IPR036770">
    <property type="entry name" value="Ankyrin_rpt-contain_sf"/>
</dbReference>
<dbReference type="InterPro" id="IPR043145">
    <property type="entry name" value="Znf_ZZ_sf"/>
</dbReference>
<keyword evidence="3" id="KW-0863">Zinc-finger</keyword>
<feature type="repeat" description="ANK" evidence="6">
    <location>
        <begin position="982"/>
        <end position="1014"/>
    </location>
</feature>
<feature type="repeat" description="ANK" evidence="6">
    <location>
        <begin position="1386"/>
        <end position="1418"/>
    </location>
</feature>
<feature type="repeat" description="ANK" evidence="6">
    <location>
        <begin position="1451"/>
        <end position="1473"/>
    </location>
</feature>
<feature type="repeat" description="ANK" evidence="6">
    <location>
        <begin position="1084"/>
        <end position="1116"/>
    </location>
</feature>
<evidence type="ECO:0000256" key="5">
    <source>
        <dbReference type="ARBA" id="ARBA00023043"/>
    </source>
</evidence>
<protein>
    <submittedName>
        <fullName evidence="8">Ankyrin repeat-containing domain protein</fullName>
    </submittedName>
</protein>
<dbReference type="Pfam" id="PF12796">
    <property type="entry name" value="Ank_2"/>
    <property type="match status" value="5"/>
</dbReference>
<evidence type="ECO:0000256" key="4">
    <source>
        <dbReference type="ARBA" id="ARBA00022833"/>
    </source>
</evidence>
<evidence type="ECO:0000256" key="3">
    <source>
        <dbReference type="ARBA" id="ARBA00022771"/>
    </source>
</evidence>
<reference evidence="8 9" key="1">
    <citation type="submission" date="2024-07" db="EMBL/GenBank/DDBJ databases">
        <title>Section-level genome sequencing and comparative genomics of Aspergillus sections Usti and Cavernicolus.</title>
        <authorList>
            <consortium name="Lawrence Berkeley National Laboratory"/>
            <person name="Nybo J.L."/>
            <person name="Vesth T.C."/>
            <person name="Theobald S."/>
            <person name="Frisvad J.C."/>
            <person name="Larsen T.O."/>
            <person name="Kjaerboelling I."/>
            <person name="Rothschild-Mancinelli K."/>
            <person name="Lyhne E.K."/>
            <person name="Kogle M.E."/>
            <person name="Barry K."/>
            <person name="Clum A."/>
            <person name="Na H."/>
            <person name="Ledsgaard L."/>
            <person name="Lin J."/>
            <person name="Lipzen A."/>
            <person name="Kuo A."/>
            <person name="Riley R."/>
            <person name="Mondo S."/>
            <person name="Labutti K."/>
            <person name="Haridas S."/>
            <person name="Pangalinan J."/>
            <person name="Salamov A.A."/>
            <person name="Simmons B.A."/>
            <person name="Magnuson J.K."/>
            <person name="Chen J."/>
            <person name="Drula E."/>
            <person name="Henrissat B."/>
            <person name="Wiebenga A."/>
            <person name="Lubbers R.J."/>
            <person name="Gomes A.C."/>
            <person name="Makela M.R."/>
            <person name="Stajich J."/>
            <person name="Grigoriev I.V."/>
            <person name="Mortensen U.H."/>
            <person name="De Vries R.P."/>
            <person name="Baker S.E."/>
            <person name="Andersen M.R."/>
        </authorList>
    </citation>
    <scope>NUCLEOTIDE SEQUENCE [LARGE SCALE GENOMIC DNA]</scope>
    <source>
        <strain evidence="8 9">CBS 123904</strain>
    </source>
</reference>
<dbReference type="Gene3D" id="1.25.40.20">
    <property type="entry name" value="Ankyrin repeat-containing domain"/>
    <property type="match status" value="3"/>
</dbReference>
<sequence>MTDQEHGLSVDWSFTLDAEVPEPPGVDVVVIHGLYGAPKENLQRGLNPGSGSSSWVEEYTKSLDTDSRRLSFKYDAKILCGVNTRDAIRHQARCLLEQLTAERQTDVKRSILFVAHDIGGLILKDALYLATVHGGEWAQITAYARVLLFSGCPHRSIDTLDLKDRLSAFVNGAYKPGWLQTRPTLALISGLVEAVTEINGLFVESKVYLRSYMLSVHAHESLPGEICQAFGSFSGALGYPFETLICENGSEGGTAASIRKYLTEQSDYINPPPPSELDRENLFISLAPPMDPFSSTRRPDSPILQVNAVKEWLTSPGYQILYAYGTYDMQEVGEQLFYSIEQLNGGYKRSLHPVLYFTFDAWDMRRNSLLSLLSALWMQMVGHKHRQIKGFTEVVMLQIAEERCWTEDDLMRWFRTVQQWSDINNVSLVVSGVDGCSSLSHRTLLKFLSKVAFGCGFVSRVAVTSSKPLDYTEGPSTWRCINLDGEAADPCLPSSIHNDLATLYPSNTVQQMLDPIAGDDPVSRNVLSEQLRMNGRWLQNVSILQAFFIETHRRSYSLECIVSRILSLHEDQSTIQSILTWAIHAARPLTVWEMAEAVRRGQGSQSNIINCKYIVMLLTSVFAGILEIKHNEIRIPNRRLRLLFTAPSSDSETSHVWHGLRETADFTITKTCLDYLCLPEVQKEMQGFITQSSGSVQLPHHHERNSLCLYAVEMWPLHFFKQSDTSGLLDDLLHSDFGRLWGQAFWSICNPATRLPDRIESLYPVLAGLGHLPDPNSPQDINQCIIEAARYGHSATVTTLLGLAQDPVPMHVLLDAILAAVAGCHETIALQLLDRFDIKGSKWPPALLYRAAWLDLANLAEKLLQMGCPPEPGGPLASEERIIPVRIAAATDSLDTLLVLMDHGADIAYRGQGDKGVLHYCALYCSERTARAIVARRPDLLDIQDSYGDTALAFAVLWGIYPMLKCLLELGADPAMKVSADRRDSPLMLAAQVGQIECTHILLQHNVDPNETREGRAAALGFAAINGHAEICKILLDHGADPNHPAIATPILSTALQCDDPIAALGIVKLLLEAGAKVDATEEDGETSLFYAVRSGNITLVQCLLDHGADINTWAHDWCPLFASFRGGPEICTLLIEKGADIETPNSEGTSALILATIKELPDIVSLLLARNVAPDAAMSKFGYTALVEAVFTGNAQITRMLIEAGANAKHQTDGGYTPLHLSVANDCLRVLLEFRKRIDVDQRLDSGETALMYAPMDEDTPIEHIKLLINAGSDLNAQNNLGYTALCQSVLWNKPTVTRLLLNEPDLDINRGSQSRGCPLHIACRLGFLETVKLLVDKGADVNNAVSSIPGTPLQSACFVLGDDPMPIIHHLLDHGADVNTVGGLAATALNVAAMTRGPELIRFFLEKGADAQKSDSQGALPVHYAAIHGIDSLVTILGAGGRPFVSDVLGRSPLHWAAQNGKLRVVEHLLNILEPSSVNAPDIDGWTPLCWAARGVEESESDTFKRQGDSWNQLGVIQHLLKSGASLSVEAKIGDGTWSPLEIACYSKAPVDVIKALKQPGQKVGDVKIAASGDAICDGCYWYVCGNYYACTECLSYYLCPKCYFRRDIVHPSNHEFTERTHDIPPPESETKAILQELNIATDNDDSDSSSEPDTTARRARRSRGRRLFRSATFDLDSSDDD</sequence>
<dbReference type="PROSITE" id="PS50297">
    <property type="entry name" value="ANK_REP_REGION"/>
    <property type="match status" value="6"/>
</dbReference>
<dbReference type="EMBL" id="JBFXLU010000095">
    <property type="protein sequence ID" value="KAL2842896.1"/>
    <property type="molecule type" value="Genomic_DNA"/>
</dbReference>
<dbReference type="CDD" id="cd02249">
    <property type="entry name" value="ZZ"/>
    <property type="match status" value="1"/>
</dbReference>
<evidence type="ECO:0000256" key="1">
    <source>
        <dbReference type="ARBA" id="ARBA00022723"/>
    </source>
</evidence>
<gene>
    <name evidence="8" type="ORF">BJY01DRAFT_216203</name>
</gene>